<reference evidence="2 3" key="1">
    <citation type="submission" date="2018-05" db="EMBL/GenBank/DDBJ databases">
        <title>Micromonospora from Atacama Desert.</title>
        <authorList>
            <person name="Carro L."/>
            <person name="Goodfellow M."/>
            <person name="Klenk H.-P."/>
        </authorList>
    </citation>
    <scope>NUCLEOTIDE SEQUENCE [LARGE SCALE GENOMIC DNA]</scope>
    <source>
        <strain evidence="2 3">LB39</strain>
    </source>
</reference>
<evidence type="ECO:0000313" key="2">
    <source>
        <dbReference type="EMBL" id="RQX05712.1"/>
    </source>
</evidence>
<feature type="domain" description="Helix-turn-helix" evidence="1">
    <location>
        <begin position="33"/>
        <end position="78"/>
    </location>
</feature>
<name>A0A3N9WY92_9ACTN</name>
<evidence type="ECO:0000259" key="1">
    <source>
        <dbReference type="Pfam" id="PF12728"/>
    </source>
</evidence>
<dbReference type="Pfam" id="PF12728">
    <property type="entry name" value="HTH_17"/>
    <property type="match status" value="1"/>
</dbReference>
<gene>
    <name evidence="2" type="ORF">DLJ59_06840</name>
</gene>
<proteinExistence type="predicted"/>
<protein>
    <recommendedName>
        <fullName evidence="1">Helix-turn-helix domain-containing protein</fullName>
    </recommendedName>
</protein>
<dbReference type="OrthoDB" id="3541350at2"/>
<dbReference type="EMBL" id="QGSZ01000150">
    <property type="protein sequence ID" value="RQX05712.1"/>
    <property type="molecule type" value="Genomic_DNA"/>
</dbReference>
<dbReference type="RefSeq" id="WP_124771653.1">
    <property type="nucleotide sequence ID" value="NZ_QGSZ01000150.1"/>
</dbReference>
<comment type="caution">
    <text evidence="2">The sequence shown here is derived from an EMBL/GenBank/DDBJ whole genome shotgun (WGS) entry which is preliminary data.</text>
</comment>
<accession>A0A3N9WY92</accession>
<organism evidence="2 3">
    <name type="scientific">Micromonospora inaquosa</name>
    <dbReference type="NCBI Taxonomy" id="2203716"/>
    <lineage>
        <taxon>Bacteria</taxon>
        <taxon>Bacillati</taxon>
        <taxon>Actinomycetota</taxon>
        <taxon>Actinomycetes</taxon>
        <taxon>Micromonosporales</taxon>
        <taxon>Micromonosporaceae</taxon>
        <taxon>Micromonospora</taxon>
    </lineage>
</organism>
<dbReference type="InterPro" id="IPR041657">
    <property type="entry name" value="HTH_17"/>
</dbReference>
<keyword evidence="3" id="KW-1185">Reference proteome</keyword>
<evidence type="ECO:0000313" key="3">
    <source>
        <dbReference type="Proteomes" id="UP000282312"/>
    </source>
</evidence>
<sequence>MATTTSDGRQSSRLRDQVWTIDAVRDLGVTTDIETAGAILGIGRTKAYDLAKTNEFPVRLLRVGRRYVVPVRAILKLLGVE</sequence>
<dbReference type="AlphaFoldDB" id="A0A3N9WY92"/>
<dbReference type="Proteomes" id="UP000282312">
    <property type="component" value="Unassembled WGS sequence"/>
</dbReference>